<sequence length="413" mass="45449">MGCCASLFRKPQRQTQIIENSNGNSVANAAASADSATRPLTIPVIPVPVSNITTLQPDTSIQISASQAQVHFDLPIPSNIVDDNLAPVIILQPVTTGTHEARPVAFDADPSAIPSTSIKKLSVYPTSSGGLGDIWMCSMTIDPATSLEVAVKTIRIADIRNEEAVQKAKKRLRREVAVWIRLRHAHVLTLNGTVSGFGQLPALVSKWMHNGALEGYLERTNLTMEQKLKLLKQVVDGLRYLHEQKVIHGDLTSTNVVIDRDGNAFLADFGLSVALAEGDRSYYNSYSSGAVRWSAPELIGSPEPESIPDDRDSNFDFPKPNSQSDVFSLGCIMLHVFSGRQPFWWLKNVQQVFSAQFKRVEPYRLEPSVTVSHQHLNFMRKCWSAKPEVRPPIGDAASFVEDELARVPSLLSD</sequence>
<dbReference type="GO" id="GO:0005524">
    <property type="term" value="F:ATP binding"/>
    <property type="evidence" value="ECO:0007669"/>
    <property type="project" value="UniProtKB-KW"/>
</dbReference>
<evidence type="ECO:0000256" key="1">
    <source>
        <dbReference type="ARBA" id="ARBA00022741"/>
    </source>
</evidence>
<evidence type="ECO:0000256" key="2">
    <source>
        <dbReference type="ARBA" id="ARBA00022840"/>
    </source>
</evidence>
<dbReference type="Gene3D" id="1.10.510.10">
    <property type="entry name" value="Transferase(Phosphotransferase) domain 1"/>
    <property type="match status" value="1"/>
</dbReference>
<dbReference type="PANTHER" id="PTHR44329:SF298">
    <property type="entry name" value="MIXED LINEAGE KINASE DOMAIN-LIKE PROTEIN"/>
    <property type="match status" value="1"/>
</dbReference>
<reference evidence="4" key="1">
    <citation type="journal article" date="2020" name="New Phytol.">
        <title>Comparative genomics reveals dynamic genome evolution in host specialist ectomycorrhizal fungi.</title>
        <authorList>
            <person name="Lofgren L.A."/>
            <person name="Nguyen N.H."/>
            <person name="Vilgalys R."/>
            <person name="Ruytinx J."/>
            <person name="Liao H.L."/>
            <person name="Branco S."/>
            <person name="Kuo A."/>
            <person name="LaButti K."/>
            <person name="Lipzen A."/>
            <person name="Andreopoulos W."/>
            <person name="Pangilinan J."/>
            <person name="Riley R."/>
            <person name="Hundley H."/>
            <person name="Na H."/>
            <person name="Barry K."/>
            <person name="Grigoriev I.V."/>
            <person name="Stajich J.E."/>
            <person name="Kennedy P.G."/>
        </authorList>
    </citation>
    <scope>NUCLEOTIDE SEQUENCE</scope>
    <source>
        <strain evidence="4">DOB743</strain>
    </source>
</reference>
<proteinExistence type="predicted"/>
<dbReference type="InterPro" id="IPR011009">
    <property type="entry name" value="Kinase-like_dom_sf"/>
</dbReference>
<keyword evidence="4" id="KW-0418">Kinase</keyword>
<dbReference type="PANTHER" id="PTHR44329">
    <property type="entry name" value="SERINE/THREONINE-PROTEIN KINASE TNNI3K-RELATED"/>
    <property type="match status" value="1"/>
</dbReference>
<dbReference type="Pfam" id="PF07714">
    <property type="entry name" value="PK_Tyr_Ser-Thr"/>
    <property type="match status" value="1"/>
</dbReference>
<evidence type="ECO:0000313" key="4">
    <source>
        <dbReference type="EMBL" id="KAG1778169.1"/>
    </source>
</evidence>
<dbReference type="GO" id="GO:0004674">
    <property type="term" value="F:protein serine/threonine kinase activity"/>
    <property type="evidence" value="ECO:0007669"/>
    <property type="project" value="TreeGrafter"/>
</dbReference>
<dbReference type="PROSITE" id="PS50011">
    <property type="entry name" value="PROTEIN_KINASE_DOM"/>
    <property type="match status" value="1"/>
</dbReference>
<protein>
    <submittedName>
        <fullName evidence="4">Kinase-like domain-containing protein</fullName>
    </submittedName>
</protein>
<feature type="domain" description="Protein kinase" evidence="3">
    <location>
        <begin position="120"/>
        <end position="404"/>
    </location>
</feature>
<dbReference type="InterPro" id="IPR000719">
    <property type="entry name" value="Prot_kinase_dom"/>
</dbReference>
<dbReference type="SUPFAM" id="SSF56112">
    <property type="entry name" value="Protein kinase-like (PK-like)"/>
    <property type="match status" value="1"/>
</dbReference>
<keyword evidence="4" id="KW-0808">Transferase</keyword>
<dbReference type="InterPro" id="IPR008266">
    <property type="entry name" value="Tyr_kinase_AS"/>
</dbReference>
<dbReference type="InterPro" id="IPR051681">
    <property type="entry name" value="Ser/Thr_Kinases-Pseudokinases"/>
</dbReference>
<dbReference type="OrthoDB" id="4062651at2759"/>
<dbReference type="EMBL" id="JABBWD010000017">
    <property type="protein sequence ID" value="KAG1778169.1"/>
    <property type="molecule type" value="Genomic_DNA"/>
</dbReference>
<dbReference type="PROSITE" id="PS00109">
    <property type="entry name" value="PROTEIN_KINASE_TYR"/>
    <property type="match status" value="1"/>
</dbReference>
<keyword evidence="5" id="KW-1185">Reference proteome</keyword>
<dbReference type="AlphaFoldDB" id="A0A9P7D3I6"/>
<evidence type="ECO:0000259" key="3">
    <source>
        <dbReference type="PROSITE" id="PS50011"/>
    </source>
</evidence>
<gene>
    <name evidence="4" type="ORF">EV702DRAFT_190968</name>
</gene>
<keyword evidence="2" id="KW-0067">ATP-binding</keyword>
<accession>A0A9P7D3I6</accession>
<name>A0A9P7D3I6_9AGAM</name>
<organism evidence="4 5">
    <name type="scientific">Suillus placidus</name>
    <dbReference type="NCBI Taxonomy" id="48579"/>
    <lineage>
        <taxon>Eukaryota</taxon>
        <taxon>Fungi</taxon>
        <taxon>Dikarya</taxon>
        <taxon>Basidiomycota</taxon>
        <taxon>Agaricomycotina</taxon>
        <taxon>Agaricomycetes</taxon>
        <taxon>Agaricomycetidae</taxon>
        <taxon>Boletales</taxon>
        <taxon>Suillineae</taxon>
        <taxon>Suillaceae</taxon>
        <taxon>Suillus</taxon>
    </lineage>
</organism>
<dbReference type="InterPro" id="IPR001245">
    <property type="entry name" value="Ser-Thr/Tyr_kinase_cat_dom"/>
</dbReference>
<comment type="caution">
    <text evidence="4">The sequence shown here is derived from an EMBL/GenBank/DDBJ whole genome shotgun (WGS) entry which is preliminary data.</text>
</comment>
<keyword evidence="1" id="KW-0547">Nucleotide-binding</keyword>
<dbReference type="Proteomes" id="UP000714275">
    <property type="component" value="Unassembled WGS sequence"/>
</dbReference>
<evidence type="ECO:0000313" key="5">
    <source>
        <dbReference type="Proteomes" id="UP000714275"/>
    </source>
</evidence>